<dbReference type="EMBL" id="JAYKLX010000006">
    <property type="protein sequence ID" value="MEB3346592.1"/>
    <property type="molecule type" value="Genomic_DNA"/>
</dbReference>
<organism evidence="4 5">
    <name type="scientific">Aquimarina gracilis</name>
    <dbReference type="NCBI Taxonomy" id="874422"/>
    <lineage>
        <taxon>Bacteria</taxon>
        <taxon>Pseudomonadati</taxon>
        <taxon>Bacteroidota</taxon>
        <taxon>Flavobacteriia</taxon>
        <taxon>Flavobacteriales</taxon>
        <taxon>Flavobacteriaceae</taxon>
        <taxon>Aquimarina</taxon>
    </lineage>
</organism>
<name>A0ABU5ZXL1_9FLAO</name>
<keyword evidence="5" id="KW-1185">Reference proteome</keyword>
<reference evidence="4 5" key="1">
    <citation type="journal article" date="2013" name="Int. J. Syst. Evol. Microbiol.">
        <title>Aquimarina gracilis sp. nov., isolated from the gut microflora of a mussel, Mytilus coruscus, and emended description of Aquimarina spongiae.</title>
        <authorList>
            <person name="Park S.C."/>
            <person name="Choe H.N."/>
            <person name="Baik K.S."/>
            <person name="Seong C.N."/>
        </authorList>
    </citation>
    <scope>NUCLEOTIDE SEQUENCE [LARGE SCALE GENOMIC DNA]</scope>
    <source>
        <strain evidence="4 5">PSC32</strain>
    </source>
</reference>
<feature type="domain" description="Outer membrane protein beta-barrel" evidence="3">
    <location>
        <begin position="24"/>
        <end position="170"/>
    </location>
</feature>
<dbReference type="Proteomes" id="UP001327027">
    <property type="component" value="Unassembled WGS sequence"/>
</dbReference>
<dbReference type="InterPro" id="IPR027385">
    <property type="entry name" value="Beta-barrel_OMP"/>
</dbReference>
<dbReference type="RefSeq" id="WP_324180620.1">
    <property type="nucleotide sequence ID" value="NZ_BAABAW010000006.1"/>
</dbReference>
<proteinExistence type="predicted"/>
<evidence type="ECO:0000259" key="3">
    <source>
        <dbReference type="Pfam" id="PF13505"/>
    </source>
</evidence>
<feature type="chain" id="PRO_5047220288" evidence="2">
    <location>
        <begin position="21"/>
        <end position="170"/>
    </location>
</feature>
<protein>
    <submittedName>
        <fullName evidence="4">Outer membrane beta-barrel protein</fullName>
    </submittedName>
</protein>
<feature type="signal peptide" evidence="2">
    <location>
        <begin position="1"/>
        <end position="20"/>
    </location>
</feature>
<evidence type="ECO:0000313" key="5">
    <source>
        <dbReference type="Proteomes" id="UP001327027"/>
    </source>
</evidence>
<accession>A0ABU5ZXL1</accession>
<dbReference type="InterPro" id="IPR011250">
    <property type="entry name" value="OMP/PagP_B-barrel"/>
</dbReference>
<gene>
    <name evidence="4" type="ORF">U6A24_14025</name>
</gene>
<comment type="caution">
    <text evidence="4">The sequence shown here is derived from an EMBL/GenBank/DDBJ whole genome shotgun (WGS) entry which is preliminary data.</text>
</comment>
<dbReference type="Gene3D" id="2.40.160.20">
    <property type="match status" value="1"/>
</dbReference>
<dbReference type="Pfam" id="PF13505">
    <property type="entry name" value="OMP_b-brl"/>
    <property type="match status" value="1"/>
</dbReference>
<dbReference type="SUPFAM" id="SSF56925">
    <property type="entry name" value="OMPA-like"/>
    <property type="match status" value="1"/>
</dbReference>
<evidence type="ECO:0000256" key="2">
    <source>
        <dbReference type="SAM" id="SignalP"/>
    </source>
</evidence>
<evidence type="ECO:0000313" key="4">
    <source>
        <dbReference type="EMBL" id="MEB3346592.1"/>
    </source>
</evidence>
<keyword evidence="1 2" id="KW-0732">Signal</keyword>
<sequence>MKKILVVLTFFFAAIGAVQAQDLSKNAIGLRLGSNDDNGIGIEASYQRAVSNDNRVEIDFGWRSDDDGGIDVDLYKLTGLYHWVFNIDGGLNWYVGPGASLAYVDTDIPDIPGVSSDDNDFFFFIAGTVGIEYKFDIPLHVSFDLRPEIGFDDATDDLEMDWGFGVRYLF</sequence>
<evidence type="ECO:0000256" key="1">
    <source>
        <dbReference type="ARBA" id="ARBA00022729"/>
    </source>
</evidence>